<evidence type="ECO:0000313" key="13">
    <source>
        <dbReference type="EMBL" id="AKV82451.1"/>
    </source>
</evidence>
<feature type="transmembrane region" description="Helical" evidence="6">
    <location>
        <begin position="191"/>
        <end position="212"/>
    </location>
</feature>
<feature type="transmembrane region" description="Helical" evidence="6">
    <location>
        <begin position="437"/>
        <end position="459"/>
    </location>
</feature>
<name>A0A088E2F0_9CREN</name>
<evidence type="ECO:0000313" key="16">
    <source>
        <dbReference type="Proteomes" id="UP000061362"/>
    </source>
</evidence>
<dbReference type="Proteomes" id="UP000062475">
    <property type="component" value="Chromosome"/>
</dbReference>
<evidence type="ECO:0000313" key="8">
    <source>
        <dbReference type="EMBL" id="AIM26476.1"/>
    </source>
</evidence>
<dbReference type="GO" id="GO:0016020">
    <property type="term" value="C:membrane"/>
    <property type="evidence" value="ECO:0007669"/>
    <property type="project" value="UniProtKB-SubCell"/>
</dbReference>
<sequence>MDKRGREVLLLLVWGDLLINYVETMVVPAIPTIQSDFSVSSTLASWITSAFIIVGAVVSPIFGKLADMYGRKRMYLISLGGYLVAVALAGFSPSIYALIAARAIQGIGYGIFPVGLAIITDVLPPQDVATAQGLLSGSVGIGTALGLIVGSYIDQNFGWQYAFHTAFILSLLFFLLILTKLKDTGVRVKESIDYVGTTLLTVGMVLILVYITEGPSLGWLNAENLVLLTLGVLLVLVFIPVELRVREPLVDMNLMRIRNVMVANLVGVVSSIALMIMYFGIIYYAQLPPPFGLGLDIFSAGLTLAPATVVMFVVGPIVGKLTGDAGPKPLLVFGSLTSILGFILLMVNRGTSQALVEDVIVAGTGMISIIIPLINMIAVSLPETARGIGLGVNTLLRNLGASIGPVLATSIMSSYKDPYVLIVDNQFLISFYPGSEAFNVMFEVAVLVILVNLGISLLTRNYKLKGKGRNIVL</sequence>
<feature type="transmembrane region" description="Helical" evidence="6">
    <location>
        <begin position="330"/>
        <end position="347"/>
    </location>
</feature>
<dbReference type="Pfam" id="PF07690">
    <property type="entry name" value="MFS_1"/>
    <property type="match status" value="1"/>
</dbReference>
<evidence type="ECO:0000313" key="9">
    <source>
        <dbReference type="EMBL" id="AKV75227.1"/>
    </source>
</evidence>
<dbReference type="EMBL" id="CP012172">
    <property type="protein sequence ID" value="AKV75227.1"/>
    <property type="molecule type" value="Genomic_DNA"/>
</dbReference>
<dbReference type="Proteomes" id="UP000056255">
    <property type="component" value="Chromosome"/>
</dbReference>
<feature type="transmembrane region" description="Helical" evidence="6">
    <location>
        <begin position="159"/>
        <end position="179"/>
    </location>
</feature>
<keyword evidence="3 6" id="KW-0812">Transmembrane</keyword>
<keyword evidence="2" id="KW-0813">Transport</keyword>
<dbReference type="CDD" id="cd17504">
    <property type="entry name" value="MFS_MMR_MDR_like"/>
    <property type="match status" value="1"/>
</dbReference>
<evidence type="ECO:0000256" key="2">
    <source>
        <dbReference type="ARBA" id="ARBA00022448"/>
    </source>
</evidence>
<dbReference type="EMBL" id="CP008822">
    <property type="protein sequence ID" value="AIM26476.1"/>
    <property type="molecule type" value="Genomic_DNA"/>
</dbReference>
<reference evidence="16 17" key="2">
    <citation type="journal article" date="2015" name="Genome Announc.">
        <title>Complete Genome Sequences of Evolved Arsenate-Resistant Metallosphaera sedula Strains.</title>
        <authorList>
            <person name="Ai C."/>
            <person name="McCarthy S."/>
            <person name="Schackwitz W."/>
            <person name="Martin J."/>
            <person name="Lipzen A."/>
            <person name="Blum P."/>
        </authorList>
    </citation>
    <scope>NUCLEOTIDE SEQUENCE [LARGE SCALE GENOMIC DNA]</scope>
    <source>
        <strain evidence="11 17">ARS120-1</strain>
        <strain evidence="12 16">ARS120-2</strain>
        <strain evidence="9 19">ARS50-1</strain>
        <strain evidence="10 18">ARS50-2</strain>
    </source>
</reference>
<dbReference type="PROSITE" id="PS50850">
    <property type="entry name" value="MFS"/>
    <property type="match status" value="1"/>
</dbReference>
<dbReference type="GeneID" id="91754759"/>
<reference evidence="8 14" key="1">
    <citation type="journal article" date="2014" name="J. Bacteriol.">
        <title>Role of an Archaeal PitA Transporter in the Copper and Arsenic Resistance of Metallosphaera sedula, an Extreme Thermoacidophile.</title>
        <authorList>
            <person name="McCarthy S."/>
            <person name="Ai C."/>
            <person name="Wheaton G."/>
            <person name="Tevatia R."/>
            <person name="Eckrich V."/>
            <person name="Kelly R."/>
            <person name="Blum P."/>
        </authorList>
    </citation>
    <scope>NUCLEOTIDE SEQUENCE [LARGE SCALE GENOMIC DNA]</scope>
    <source>
        <strain evidence="8 14">CuR1</strain>
    </source>
</reference>
<keyword evidence="5 6" id="KW-0472">Membrane</keyword>
<evidence type="ECO:0000259" key="7">
    <source>
        <dbReference type="PROSITE" id="PS50850"/>
    </source>
</evidence>
<feature type="transmembrane region" description="Helical" evidence="6">
    <location>
        <begin position="297"/>
        <end position="318"/>
    </location>
</feature>
<dbReference type="Proteomes" id="UP000029084">
    <property type="component" value="Chromosome"/>
</dbReference>
<gene>
    <name evidence="8" type="ORF">HA72_0312</name>
    <name evidence="9" type="ORF">MsedA_0324</name>
    <name evidence="10" type="ORF">MsedB_0324</name>
    <name evidence="11" type="ORF">MsedC_0323</name>
    <name evidence="12" type="ORF">MsedD_0324</name>
    <name evidence="13" type="ORF">MsedE_0324</name>
</gene>
<dbReference type="InterPro" id="IPR020846">
    <property type="entry name" value="MFS_dom"/>
</dbReference>
<feature type="transmembrane region" description="Helical" evidence="6">
    <location>
        <begin position="262"/>
        <end position="285"/>
    </location>
</feature>
<evidence type="ECO:0000313" key="10">
    <source>
        <dbReference type="EMBL" id="AKV77465.1"/>
    </source>
</evidence>
<accession>A0A088E2F0</accession>
<dbReference type="PANTHER" id="PTHR42718">
    <property type="entry name" value="MAJOR FACILITATOR SUPERFAMILY MULTIDRUG TRANSPORTER MFSC"/>
    <property type="match status" value="1"/>
</dbReference>
<dbReference type="SUPFAM" id="SSF103473">
    <property type="entry name" value="MFS general substrate transporter"/>
    <property type="match status" value="1"/>
</dbReference>
<keyword evidence="4 6" id="KW-1133">Transmembrane helix</keyword>
<dbReference type="EMBL" id="CP012175">
    <property type="protein sequence ID" value="AKV81961.1"/>
    <property type="molecule type" value="Genomic_DNA"/>
</dbReference>
<evidence type="ECO:0000313" key="11">
    <source>
        <dbReference type="EMBL" id="AKV79716.1"/>
    </source>
</evidence>
<dbReference type="InterPro" id="IPR011701">
    <property type="entry name" value="MFS"/>
</dbReference>
<evidence type="ECO:0000313" key="18">
    <source>
        <dbReference type="Proteomes" id="UP000062475"/>
    </source>
</evidence>
<dbReference type="Gene3D" id="1.20.1720.10">
    <property type="entry name" value="Multidrug resistance protein D"/>
    <property type="match status" value="1"/>
</dbReference>
<dbReference type="InterPro" id="IPR036259">
    <property type="entry name" value="MFS_trans_sf"/>
</dbReference>
<reference evidence="13 15" key="3">
    <citation type="submission" date="2015-07" db="EMBL/GenBank/DDBJ databases">
        <title>Physiological, transcriptional responses and genome re-sequencing of acid resistant extremely thermoacidophilic Metallosphaera sedula SARC-M1.</title>
        <authorList>
            <person name="Ai C."/>
            <person name="McCarthy S."/>
            <person name="Eckrich V."/>
            <person name="Rudrappa D."/>
            <person name="Qiu G."/>
            <person name="Blum P."/>
        </authorList>
    </citation>
    <scope>NUCLEOTIDE SEQUENCE [LARGE SCALE GENOMIC DNA]</scope>
    <source>
        <strain evidence="13 15">SARC-M1</strain>
    </source>
</reference>
<feature type="transmembrane region" description="Helical" evidence="6">
    <location>
        <begin position="224"/>
        <end position="241"/>
    </location>
</feature>
<comment type="subcellular location">
    <subcellularLocation>
        <location evidence="1">Membrane</location>
        <topology evidence="1">Multi-pass membrane protein</topology>
    </subcellularLocation>
</comment>
<dbReference type="OrthoDB" id="117970at2157"/>
<feature type="transmembrane region" description="Helical" evidence="6">
    <location>
        <begin position="43"/>
        <end position="62"/>
    </location>
</feature>
<dbReference type="AlphaFoldDB" id="A0A088E2F0"/>
<feature type="transmembrane region" description="Helical" evidence="6">
    <location>
        <begin position="394"/>
        <end position="415"/>
    </location>
</feature>
<dbReference type="PATRIC" id="fig|43687.5.peg.318"/>
<dbReference type="EMBL" id="CP012174">
    <property type="protein sequence ID" value="AKV79716.1"/>
    <property type="molecule type" value="Genomic_DNA"/>
</dbReference>
<dbReference type="OMA" id="IWGMVIG"/>
<feature type="transmembrane region" description="Helical" evidence="6">
    <location>
        <begin position="134"/>
        <end position="153"/>
    </location>
</feature>
<evidence type="ECO:0000256" key="4">
    <source>
        <dbReference type="ARBA" id="ARBA00022989"/>
    </source>
</evidence>
<feature type="domain" description="Major facilitator superfamily (MFS) profile" evidence="7">
    <location>
        <begin position="8"/>
        <end position="463"/>
    </location>
</feature>
<dbReference type="GO" id="GO:0022857">
    <property type="term" value="F:transmembrane transporter activity"/>
    <property type="evidence" value="ECO:0007669"/>
    <property type="project" value="InterPro"/>
</dbReference>
<feature type="transmembrane region" description="Helical" evidence="6">
    <location>
        <begin position="74"/>
        <end position="97"/>
    </location>
</feature>
<protein>
    <submittedName>
        <fullName evidence="9">MFS transporter</fullName>
    </submittedName>
    <submittedName>
        <fullName evidence="8">Major facilitator superfamily MFS_1</fullName>
    </submittedName>
</protein>
<dbReference type="Proteomes" id="UP000062398">
    <property type="component" value="Chromosome"/>
</dbReference>
<dbReference type="Proteomes" id="UP000061362">
    <property type="component" value="Chromosome"/>
</dbReference>
<dbReference type="Proteomes" id="UP000068832">
    <property type="component" value="Chromosome"/>
</dbReference>
<evidence type="ECO:0000313" key="15">
    <source>
        <dbReference type="Proteomes" id="UP000056255"/>
    </source>
</evidence>
<evidence type="ECO:0000313" key="19">
    <source>
        <dbReference type="Proteomes" id="UP000068832"/>
    </source>
</evidence>
<evidence type="ECO:0000313" key="17">
    <source>
        <dbReference type="Proteomes" id="UP000062398"/>
    </source>
</evidence>
<dbReference type="Gene3D" id="1.20.1250.20">
    <property type="entry name" value="MFS general substrate transporter like domains"/>
    <property type="match status" value="1"/>
</dbReference>
<evidence type="ECO:0000256" key="6">
    <source>
        <dbReference type="SAM" id="Phobius"/>
    </source>
</evidence>
<dbReference type="EMBL" id="CP012176">
    <property type="protein sequence ID" value="AKV82451.1"/>
    <property type="molecule type" value="Genomic_DNA"/>
</dbReference>
<dbReference type="PANTHER" id="PTHR42718:SF9">
    <property type="entry name" value="MAJOR FACILITATOR SUPERFAMILY MULTIDRUG TRANSPORTER MFSC"/>
    <property type="match status" value="1"/>
</dbReference>
<organism evidence="8 14">
    <name type="scientific">Metallosphaera sedula</name>
    <dbReference type="NCBI Taxonomy" id="43687"/>
    <lineage>
        <taxon>Archaea</taxon>
        <taxon>Thermoproteota</taxon>
        <taxon>Thermoprotei</taxon>
        <taxon>Sulfolobales</taxon>
        <taxon>Sulfolobaceae</taxon>
        <taxon>Metallosphaera</taxon>
    </lineage>
</organism>
<proteinExistence type="predicted"/>
<evidence type="ECO:0000256" key="5">
    <source>
        <dbReference type="ARBA" id="ARBA00023136"/>
    </source>
</evidence>
<dbReference type="RefSeq" id="WP_011921457.1">
    <property type="nucleotide sequence ID" value="NZ_AP019770.1"/>
</dbReference>
<feature type="transmembrane region" description="Helical" evidence="6">
    <location>
        <begin position="359"/>
        <end position="382"/>
    </location>
</feature>
<evidence type="ECO:0000256" key="3">
    <source>
        <dbReference type="ARBA" id="ARBA00022692"/>
    </source>
</evidence>
<feature type="transmembrane region" description="Helical" evidence="6">
    <location>
        <begin position="103"/>
        <end position="122"/>
    </location>
</feature>
<evidence type="ECO:0000256" key="1">
    <source>
        <dbReference type="ARBA" id="ARBA00004141"/>
    </source>
</evidence>
<evidence type="ECO:0000313" key="14">
    <source>
        <dbReference type="Proteomes" id="UP000029084"/>
    </source>
</evidence>
<evidence type="ECO:0000313" key="12">
    <source>
        <dbReference type="EMBL" id="AKV81961.1"/>
    </source>
</evidence>
<dbReference type="EMBL" id="CP012173">
    <property type="protein sequence ID" value="AKV77465.1"/>
    <property type="molecule type" value="Genomic_DNA"/>
</dbReference>